<dbReference type="Proteomes" id="UP000640333">
    <property type="component" value="Unassembled WGS sequence"/>
</dbReference>
<keyword evidence="2" id="KW-1133">Transmembrane helix</keyword>
<reference evidence="4" key="1">
    <citation type="submission" date="2020-10" db="EMBL/GenBank/DDBJ databases">
        <title>Bacterium isolated from coastal waters sediment.</title>
        <authorList>
            <person name="Chen R.-J."/>
            <person name="Lu D.-C."/>
            <person name="Zhu K.-L."/>
            <person name="Du Z.-J."/>
        </authorList>
    </citation>
    <scope>NUCLEOTIDE SEQUENCE</scope>
    <source>
        <strain evidence="4">N1Y112</strain>
    </source>
</reference>
<evidence type="ECO:0000256" key="2">
    <source>
        <dbReference type="SAM" id="Phobius"/>
    </source>
</evidence>
<organism evidence="4 5">
    <name type="scientific">Pontibacterium sinense</name>
    <dbReference type="NCBI Taxonomy" id="2781979"/>
    <lineage>
        <taxon>Bacteria</taxon>
        <taxon>Pseudomonadati</taxon>
        <taxon>Pseudomonadota</taxon>
        <taxon>Gammaproteobacteria</taxon>
        <taxon>Oceanospirillales</taxon>
        <taxon>Oceanospirillaceae</taxon>
        <taxon>Pontibacterium</taxon>
    </lineage>
</organism>
<dbReference type="InterPro" id="IPR021878">
    <property type="entry name" value="TgpA_N"/>
</dbReference>
<keyword evidence="5" id="KW-1185">Reference proteome</keyword>
<feature type="compositionally biased region" description="Low complexity" evidence="1">
    <location>
        <begin position="517"/>
        <end position="535"/>
    </location>
</feature>
<evidence type="ECO:0000259" key="3">
    <source>
        <dbReference type="SMART" id="SM00460"/>
    </source>
</evidence>
<sequence>MRQYFGDRSQRLCLGLWFLALLPAIHQLAWVHLLLCLVPIALYHTMRQRPFVRWAMMGTVLFIAIGWIVLNGQPWLSAQTIISVLALVLLLKWAESRTARELRLSAMASLVLATLSSLYLYGLLALAYLVSCGILMLLCLLAINDSEHQLSYRQLLKTTLNLSVLALPVTVLLFVTVPRIQGPLWDIGLAIGLPIELAIDQDARDIGLKATLKAGQVSRLKRSDAPVLVAEFSGAVPYKSRLYWRGPVFSDYDGISWTLPDNWNNRGRLLRHSLRGPDAVLNVLTSKRDRVHYEARVSPHSGRWLYSLDLPSGQTPEAFISGDFQLLGIRKISREFKYDVDAWLEYSGGIPLSAEQRSAYLQYPANSNPKLRAFGQQLAQSSPDPQDILHQWRKTLVTGGYQLTEITDIDSARDNLDTFFFERKTGGIEHLASSTALVLRAAGIPTRLISGYRGGSLIALTNFVVVKQEHAHVWVEIWTDEQGWQRVDAKDFVAPPEPEQRLAQSAAAVKAKPQEEAQTPNSSAASSASQSNPNAKKPADSQTTKDRSSDKGWLSRLNLGFETWMLNYNPDRQIELMKKGGLRHVDWKNLAALAVLGLILLALIYGLLLQIGQQKQDPVRRSFEQLNKQMRKRQLACHAQECPSQWLQRIATSQPPFYPALEQIVGQYMTLRYTTSTELLPKRIQQFQRDVKRLIAML</sequence>
<proteinExistence type="predicted"/>
<dbReference type="Gene3D" id="3.10.620.30">
    <property type="match status" value="1"/>
</dbReference>
<dbReference type="Pfam" id="PF01841">
    <property type="entry name" value="Transglut_core"/>
    <property type="match status" value="1"/>
</dbReference>
<dbReference type="InterPro" id="IPR002931">
    <property type="entry name" value="Transglutaminase-like"/>
</dbReference>
<gene>
    <name evidence="4" type="ORF">IOQ59_16430</name>
</gene>
<dbReference type="EMBL" id="JADEYS010000019">
    <property type="protein sequence ID" value="MBE9398849.1"/>
    <property type="molecule type" value="Genomic_DNA"/>
</dbReference>
<evidence type="ECO:0000313" key="5">
    <source>
        <dbReference type="Proteomes" id="UP000640333"/>
    </source>
</evidence>
<feature type="transmembrane region" description="Helical" evidence="2">
    <location>
        <begin position="155"/>
        <end position="175"/>
    </location>
</feature>
<keyword evidence="2" id="KW-0812">Transmembrane</keyword>
<dbReference type="InterPro" id="IPR038765">
    <property type="entry name" value="Papain-like_cys_pep_sf"/>
</dbReference>
<dbReference type="InterPro" id="IPR052901">
    <property type="entry name" value="Bact_TGase-like"/>
</dbReference>
<feature type="transmembrane region" description="Helical" evidence="2">
    <location>
        <begin position="125"/>
        <end position="143"/>
    </location>
</feature>
<feature type="transmembrane region" description="Helical" evidence="2">
    <location>
        <begin position="16"/>
        <end position="44"/>
    </location>
</feature>
<dbReference type="PANTHER" id="PTHR42736:SF1">
    <property type="entry name" value="PROTEIN-GLUTAMINE GAMMA-GLUTAMYLTRANSFERASE"/>
    <property type="match status" value="1"/>
</dbReference>
<dbReference type="AlphaFoldDB" id="A0A8J7K0B9"/>
<dbReference type="SUPFAM" id="SSF54001">
    <property type="entry name" value="Cysteine proteinases"/>
    <property type="match status" value="1"/>
</dbReference>
<feature type="transmembrane region" description="Helical" evidence="2">
    <location>
        <begin position="76"/>
        <end position="94"/>
    </location>
</feature>
<name>A0A8J7K0B9_9GAMM</name>
<feature type="domain" description="Transglutaminase-like" evidence="3">
    <location>
        <begin position="420"/>
        <end position="491"/>
    </location>
</feature>
<evidence type="ECO:0000256" key="1">
    <source>
        <dbReference type="SAM" id="MobiDB-lite"/>
    </source>
</evidence>
<dbReference type="Pfam" id="PF11992">
    <property type="entry name" value="TgpA_N"/>
    <property type="match status" value="1"/>
</dbReference>
<dbReference type="PANTHER" id="PTHR42736">
    <property type="entry name" value="PROTEIN-GLUTAMINE GAMMA-GLUTAMYLTRANSFERASE"/>
    <property type="match status" value="1"/>
</dbReference>
<feature type="transmembrane region" description="Helical" evidence="2">
    <location>
        <begin position="51"/>
        <end position="70"/>
    </location>
</feature>
<evidence type="ECO:0000313" key="4">
    <source>
        <dbReference type="EMBL" id="MBE9398849.1"/>
    </source>
</evidence>
<feature type="compositionally biased region" description="Basic and acidic residues" evidence="1">
    <location>
        <begin position="537"/>
        <end position="550"/>
    </location>
</feature>
<feature type="transmembrane region" description="Helical" evidence="2">
    <location>
        <begin position="590"/>
        <end position="611"/>
    </location>
</feature>
<dbReference type="SMART" id="SM00460">
    <property type="entry name" value="TGc"/>
    <property type="match status" value="1"/>
</dbReference>
<dbReference type="RefSeq" id="WP_193954546.1">
    <property type="nucleotide sequence ID" value="NZ_JADEYS010000019.1"/>
</dbReference>
<protein>
    <submittedName>
        <fullName evidence="4">DUF3488 domain-containing transglutaminase family protein</fullName>
    </submittedName>
</protein>
<keyword evidence="2" id="KW-0472">Membrane</keyword>
<comment type="caution">
    <text evidence="4">The sequence shown here is derived from an EMBL/GenBank/DDBJ whole genome shotgun (WGS) entry which is preliminary data.</text>
</comment>
<feature type="region of interest" description="Disordered" evidence="1">
    <location>
        <begin position="497"/>
        <end position="551"/>
    </location>
</feature>
<accession>A0A8J7K0B9</accession>